<gene>
    <name evidence="1" type="ORF">PENTCL1PPCAC_30127</name>
</gene>
<dbReference type="Gene3D" id="1.10.10.1870">
    <property type="entry name" value="ShTK domain-like"/>
    <property type="match status" value="1"/>
</dbReference>
<name>A0AAV5UMS2_9BILA</name>
<protein>
    <submittedName>
        <fullName evidence="1">Uncharacterized protein</fullName>
    </submittedName>
</protein>
<reference evidence="1" key="1">
    <citation type="submission" date="2023-10" db="EMBL/GenBank/DDBJ databases">
        <title>Genome assembly of Pristionchus species.</title>
        <authorList>
            <person name="Yoshida K."/>
            <person name="Sommer R.J."/>
        </authorList>
    </citation>
    <scope>NUCLEOTIDE SEQUENCE</scope>
    <source>
        <strain evidence="1">RS0144</strain>
    </source>
</reference>
<accession>A0AAV5UMS2</accession>
<feature type="non-terminal residue" evidence="1">
    <location>
        <position position="1"/>
    </location>
</feature>
<keyword evidence="2" id="KW-1185">Reference proteome</keyword>
<dbReference type="PANTHER" id="PTHR46219">
    <property type="entry name" value="PROTEIN CBG11138"/>
    <property type="match status" value="1"/>
</dbReference>
<dbReference type="Proteomes" id="UP001432027">
    <property type="component" value="Unassembled WGS sequence"/>
</dbReference>
<evidence type="ECO:0000313" key="2">
    <source>
        <dbReference type="Proteomes" id="UP001432027"/>
    </source>
</evidence>
<proteinExistence type="predicted"/>
<dbReference type="EMBL" id="BTSX01000006">
    <property type="protein sequence ID" value="GMT07953.1"/>
    <property type="molecule type" value="Genomic_DNA"/>
</dbReference>
<feature type="non-terminal residue" evidence="1">
    <location>
        <position position="81"/>
    </location>
</feature>
<dbReference type="PANTHER" id="PTHR46219:SF5">
    <property type="entry name" value="SHKT DOMAIN-CONTAINING PROTEIN"/>
    <property type="match status" value="1"/>
</dbReference>
<organism evidence="1 2">
    <name type="scientific">Pristionchus entomophagus</name>
    <dbReference type="NCBI Taxonomy" id="358040"/>
    <lineage>
        <taxon>Eukaryota</taxon>
        <taxon>Metazoa</taxon>
        <taxon>Ecdysozoa</taxon>
        <taxon>Nematoda</taxon>
        <taxon>Chromadorea</taxon>
        <taxon>Rhabditida</taxon>
        <taxon>Rhabditina</taxon>
        <taxon>Diplogasteromorpha</taxon>
        <taxon>Diplogasteroidea</taxon>
        <taxon>Neodiplogasteridae</taxon>
        <taxon>Pristionchus</taxon>
    </lineage>
</organism>
<sequence length="81" mass="8276">SLACMDVADCATFGASIPCDRANPTDPLGCCTVPATTAAPPVTAPSADCADLTNPSTGFSDCPARKAYCNNTVYQSLMKVQ</sequence>
<dbReference type="AlphaFoldDB" id="A0AAV5UMS2"/>
<comment type="caution">
    <text evidence="1">The sequence shown here is derived from an EMBL/GenBank/DDBJ whole genome shotgun (WGS) entry which is preliminary data.</text>
</comment>
<evidence type="ECO:0000313" key="1">
    <source>
        <dbReference type="EMBL" id="GMT07953.1"/>
    </source>
</evidence>